<keyword evidence="3" id="KW-1185">Reference proteome</keyword>
<gene>
    <name evidence="2" type="ORF">BaRGS_00020514</name>
</gene>
<organism evidence="2 3">
    <name type="scientific">Batillaria attramentaria</name>
    <dbReference type="NCBI Taxonomy" id="370345"/>
    <lineage>
        <taxon>Eukaryota</taxon>
        <taxon>Metazoa</taxon>
        <taxon>Spiralia</taxon>
        <taxon>Lophotrochozoa</taxon>
        <taxon>Mollusca</taxon>
        <taxon>Gastropoda</taxon>
        <taxon>Caenogastropoda</taxon>
        <taxon>Sorbeoconcha</taxon>
        <taxon>Cerithioidea</taxon>
        <taxon>Batillariidae</taxon>
        <taxon>Batillaria</taxon>
    </lineage>
</organism>
<dbReference type="Proteomes" id="UP001519460">
    <property type="component" value="Unassembled WGS sequence"/>
</dbReference>
<evidence type="ECO:0000256" key="1">
    <source>
        <dbReference type="SAM" id="MobiDB-lite"/>
    </source>
</evidence>
<reference evidence="2 3" key="1">
    <citation type="journal article" date="2023" name="Sci. Data">
        <title>Genome assembly of the Korean intertidal mud-creeper Batillaria attramentaria.</title>
        <authorList>
            <person name="Patra A.K."/>
            <person name="Ho P.T."/>
            <person name="Jun S."/>
            <person name="Lee S.J."/>
            <person name="Kim Y."/>
            <person name="Won Y.J."/>
        </authorList>
    </citation>
    <scope>NUCLEOTIDE SEQUENCE [LARGE SCALE GENOMIC DNA]</scope>
    <source>
        <strain evidence="2">Wonlab-2016</strain>
    </source>
</reference>
<evidence type="ECO:0000313" key="3">
    <source>
        <dbReference type="Proteomes" id="UP001519460"/>
    </source>
</evidence>
<feature type="region of interest" description="Disordered" evidence="1">
    <location>
        <begin position="1"/>
        <end position="112"/>
    </location>
</feature>
<dbReference type="AlphaFoldDB" id="A0ABD0KM34"/>
<evidence type="ECO:0000313" key="2">
    <source>
        <dbReference type="EMBL" id="KAK7488207.1"/>
    </source>
</evidence>
<sequence length="348" mass="37961">MATVEKPKTKKNKSSSRTRLVERNRGANQQLHSMTQNLQQNLHVGAVGGAETDWVEGQLPDVPNHSPEESDSVIMSSSPTDKADERPSLCEGQVDGSEMPTTSNEQSSPVDGAVAGTEMRDVSEDQWSFSEGGTGVPENPIALGEQSSLPVCAMAGAEMRDESEDQWSLFDGEIGVFGGDSAVAGAEANPSLTEIDLGDSLTSAQAAASAAECQMQLVVDVKCITNDPATPAKLKESICNVDKGLMTLSTDVQQATSQGRGLTKQEKKEILRRAKSEVQGVMDFLNDLEDHIDDDDDGTGSWWNRLLGWLLNRVRRLWKALIRGLLEEGQKLKNLFFRLIRWIKSLFR</sequence>
<feature type="compositionally biased region" description="Polar residues" evidence="1">
    <location>
        <begin position="99"/>
        <end position="109"/>
    </location>
</feature>
<feature type="compositionally biased region" description="Polar residues" evidence="1">
    <location>
        <begin position="26"/>
        <end position="42"/>
    </location>
</feature>
<name>A0ABD0KM34_9CAEN</name>
<dbReference type="EMBL" id="JACVVK020000153">
    <property type="protein sequence ID" value="KAK7488207.1"/>
    <property type="molecule type" value="Genomic_DNA"/>
</dbReference>
<accession>A0ABD0KM34</accession>
<protein>
    <submittedName>
        <fullName evidence="2">Uncharacterized protein</fullName>
    </submittedName>
</protein>
<comment type="caution">
    <text evidence="2">The sequence shown here is derived from an EMBL/GenBank/DDBJ whole genome shotgun (WGS) entry which is preliminary data.</text>
</comment>
<proteinExistence type="predicted"/>